<feature type="chain" id="PRO_5031417721" description="Transmembrane protein" evidence="2">
    <location>
        <begin position="22"/>
        <end position="135"/>
    </location>
</feature>
<keyword evidence="4" id="KW-1185">Reference proteome</keyword>
<gene>
    <name evidence="3" type="ORF">H4F98_15655</name>
</gene>
<sequence length="135" mass="13968">MKALRPLRVACLLTLAAGSMAAVLSGAGYLERLLPGGLPLGNALVALGLVAAAAAAWVLAPRRTWVAAASGIVLLLAVAWLPVSIALAGNLALNFSDDRGSTWWVFSLGLLLAILVSLAGAMLAAWRHVVRARRH</sequence>
<keyword evidence="1" id="KW-1133">Transmembrane helix</keyword>
<evidence type="ECO:0008006" key="5">
    <source>
        <dbReference type="Google" id="ProtNLM"/>
    </source>
</evidence>
<name>A0A7W3Y7B5_9GAMM</name>
<evidence type="ECO:0000313" key="4">
    <source>
        <dbReference type="Proteomes" id="UP000523196"/>
    </source>
</evidence>
<feature type="signal peptide" evidence="2">
    <location>
        <begin position="1"/>
        <end position="21"/>
    </location>
</feature>
<evidence type="ECO:0000313" key="3">
    <source>
        <dbReference type="EMBL" id="MBB1062009.1"/>
    </source>
</evidence>
<organism evidence="3 4">
    <name type="scientific">Marilutibacter spongiae</name>
    <dbReference type="NCBI Taxonomy" id="2025720"/>
    <lineage>
        <taxon>Bacteria</taxon>
        <taxon>Pseudomonadati</taxon>
        <taxon>Pseudomonadota</taxon>
        <taxon>Gammaproteobacteria</taxon>
        <taxon>Lysobacterales</taxon>
        <taxon>Lysobacteraceae</taxon>
        <taxon>Marilutibacter</taxon>
    </lineage>
</organism>
<proteinExistence type="predicted"/>
<feature type="transmembrane region" description="Helical" evidence="1">
    <location>
        <begin position="103"/>
        <end position="126"/>
    </location>
</feature>
<accession>A0A7W3Y7B5</accession>
<keyword evidence="1" id="KW-0812">Transmembrane</keyword>
<keyword evidence="1" id="KW-0472">Membrane</keyword>
<keyword evidence="2" id="KW-0732">Signal</keyword>
<evidence type="ECO:0000256" key="2">
    <source>
        <dbReference type="SAM" id="SignalP"/>
    </source>
</evidence>
<dbReference type="EMBL" id="JACHTF010000022">
    <property type="protein sequence ID" value="MBB1062009.1"/>
    <property type="molecule type" value="Genomic_DNA"/>
</dbReference>
<dbReference type="Proteomes" id="UP000523196">
    <property type="component" value="Unassembled WGS sequence"/>
</dbReference>
<protein>
    <recommendedName>
        <fullName evidence="5">Transmembrane protein</fullName>
    </recommendedName>
</protein>
<feature type="transmembrane region" description="Helical" evidence="1">
    <location>
        <begin position="72"/>
        <end position="91"/>
    </location>
</feature>
<evidence type="ECO:0000256" key="1">
    <source>
        <dbReference type="SAM" id="Phobius"/>
    </source>
</evidence>
<dbReference type="RefSeq" id="WP_182688770.1">
    <property type="nucleotide sequence ID" value="NZ_JACHTF010000022.1"/>
</dbReference>
<dbReference type="AlphaFoldDB" id="A0A7W3Y7B5"/>
<comment type="caution">
    <text evidence="3">The sequence shown here is derived from an EMBL/GenBank/DDBJ whole genome shotgun (WGS) entry which is preliminary data.</text>
</comment>
<reference evidence="3 4" key="1">
    <citation type="submission" date="2020-08" db="EMBL/GenBank/DDBJ databases">
        <authorList>
            <person name="Xu S."/>
            <person name="Li A."/>
        </authorList>
    </citation>
    <scope>NUCLEOTIDE SEQUENCE [LARGE SCALE GENOMIC DNA]</scope>
    <source>
        <strain evidence="3 4">119BY6-57</strain>
    </source>
</reference>
<feature type="transmembrane region" description="Helical" evidence="1">
    <location>
        <begin position="37"/>
        <end position="60"/>
    </location>
</feature>